<name>A0A545T4X1_9GAMM</name>
<reference evidence="1 2" key="1">
    <citation type="submission" date="2019-06" db="EMBL/GenBank/DDBJ databases">
        <title>Draft genome of Aliikangiella marina GYP-15.</title>
        <authorList>
            <person name="Wang G."/>
        </authorList>
    </citation>
    <scope>NUCLEOTIDE SEQUENCE [LARGE SCALE GENOMIC DNA]</scope>
    <source>
        <strain evidence="1 2">GYP-15</strain>
    </source>
</reference>
<keyword evidence="2" id="KW-1185">Reference proteome</keyword>
<proteinExistence type="predicted"/>
<dbReference type="RefSeq" id="WP_142943594.1">
    <property type="nucleotide sequence ID" value="NZ_VIKR01000005.1"/>
</dbReference>
<comment type="caution">
    <text evidence="1">The sequence shown here is derived from an EMBL/GenBank/DDBJ whole genome shotgun (WGS) entry which is preliminary data.</text>
</comment>
<evidence type="ECO:0000313" key="2">
    <source>
        <dbReference type="Proteomes" id="UP000317839"/>
    </source>
</evidence>
<evidence type="ECO:0000313" key="1">
    <source>
        <dbReference type="EMBL" id="TQV72264.1"/>
    </source>
</evidence>
<dbReference type="EMBL" id="VIKR01000005">
    <property type="protein sequence ID" value="TQV72264.1"/>
    <property type="molecule type" value="Genomic_DNA"/>
</dbReference>
<organism evidence="1 2">
    <name type="scientific">Aliikangiella marina</name>
    <dbReference type="NCBI Taxonomy" id="1712262"/>
    <lineage>
        <taxon>Bacteria</taxon>
        <taxon>Pseudomonadati</taxon>
        <taxon>Pseudomonadota</taxon>
        <taxon>Gammaproteobacteria</taxon>
        <taxon>Oceanospirillales</taxon>
        <taxon>Pleioneaceae</taxon>
        <taxon>Aliikangiella</taxon>
    </lineage>
</organism>
<protein>
    <submittedName>
        <fullName evidence="1">Uncharacterized protein</fullName>
    </submittedName>
</protein>
<dbReference type="AlphaFoldDB" id="A0A545T4X1"/>
<gene>
    <name evidence="1" type="ORF">FLL45_18775</name>
</gene>
<dbReference type="Proteomes" id="UP000317839">
    <property type="component" value="Unassembled WGS sequence"/>
</dbReference>
<dbReference type="OrthoDB" id="9860209at2"/>
<accession>A0A545T4X1</accession>
<sequence>MSRIAKLQAKEYILLLVFFSLFIVGPAIGSTQKFEQKHSQLQKFSAMGSSSQQVVVGKVKSLSSRWIGNVIVTTAEIEPVEYLKGRASKSLFNLSYVGGRIGVIEQQLSYPMHLEQGETAVFFIQDAPQKTALAGNKMFSNFEGKIPLLNKDQSLTLLDENSRIVKLLEELRSSVR</sequence>